<protein>
    <submittedName>
        <fullName evidence="2">Uncharacterized protein</fullName>
    </submittedName>
</protein>
<dbReference type="AlphaFoldDB" id="A0A7S8ID70"/>
<proteinExistence type="predicted"/>
<feature type="compositionally biased region" description="Polar residues" evidence="1">
    <location>
        <begin position="53"/>
        <end position="62"/>
    </location>
</feature>
<evidence type="ECO:0000313" key="3">
    <source>
        <dbReference type="Proteomes" id="UP000594468"/>
    </source>
</evidence>
<name>A0A7S8ID70_9CHLR</name>
<accession>A0A7S8ID70</accession>
<dbReference type="RefSeq" id="WP_195169132.1">
    <property type="nucleotide sequence ID" value="NZ_CP062983.1"/>
</dbReference>
<dbReference type="EMBL" id="CP062983">
    <property type="protein sequence ID" value="QPC81059.1"/>
    <property type="molecule type" value="Genomic_DNA"/>
</dbReference>
<sequence>MDVTAAVLRRIENSLHSLMVEHMHDTAVADQLAYVIEQDCNTIIVRLPDADSSPAQISTETSAPIEDERPDDAEPGEQINRGTLNGSTLTGAVLPPVDE</sequence>
<organism evidence="2 3">
    <name type="scientific">Phototrophicus methaneseepsis</name>
    <dbReference type="NCBI Taxonomy" id="2710758"/>
    <lineage>
        <taxon>Bacteria</taxon>
        <taxon>Bacillati</taxon>
        <taxon>Chloroflexota</taxon>
        <taxon>Candidatus Thermofontia</taxon>
        <taxon>Phototrophicales</taxon>
        <taxon>Phototrophicaceae</taxon>
        <taxon>Phototrophicus</taxon>
    </lineage>
</organism>
<evidence type="ECO:0000313" key="2">
    <source>
        <dbReference type="EMBL" id="QPC81059.1"/>
    </source>
</evidence>
<reference evidence="2 3" key="1">
    <citation type="submission" date="2020-02" db="EMBL/GenBank/DDBJ databases">
        <authorList>
            <person name="Zheng R.K."/>
            <person name="Sun C.M."/>
        </authorList>
    </citation>
    <scope>NUCLEOTIDE SEQUENCE [LARGE SCALE GENOMIC DNA]</scope>
    <source>
        <strain evidence="3">rifampicinis</strain>
    </source>
</reference>
<dbReference type="KEGG" id="pmet:G4Y79_15250"/>
<gene>
    <name evidence="2" type="ORF">G4Y79_15250</name>
</gene>
<feature type="region of interest" description="Disordered" evidence="1">
    <location>
        <begin position="47"/>
        <end position="99"/>
    </location>
</feature>
<feature type="compositionally biased region" description="Polar residues" evidence="1">
    <location>
        <begin position="80"/>
        <end position="90"/>
    </location>
</feature>
<keyword evidence="3" id="KW-1185">Reference proteome</keyword>
<evidence type="ECO:0000256" key="1">
    <source>
        <dbReference type="SAM" id="MobiDB-lite"/>
    </source>
</evidence>
<dbReference type="Proteomes" id="UP000594468">
    <property type="component" value="Chromosome"/>
</dbReference>